<dbReference type="SMART" id="SM00086">
    <property type="entry name" value="PAC"/>
    <property type="match status" value="2"/>
</dbReference>
<proteinExistence type="predicted"/>
<evidence type="ECO:0000313" key="4">
    <source>
        <dbReference type="Proteomes" id="UP000274350"/>
    </source>
</evidence>
<dbReference type="PROSITE" id="PS50112">
    <property type="entry name" value="PAS"/>
    <property type="match status" value="1"/>
</dbReference>
<dbReference type="Gene3D" id="3.30.450.20">
    <property type="entry name" value="PAS domain"/>
    <property type="match status" value="1"/>
</dbReference>
<dbReference type="Pfam" id="PF13426">
    <property type="entry name" value="PAS_9"/>
    <property type="match status" value="1"/>
</dbReference>
<dbReference type="KEGG" id="upi:EJG51_002405"/>
<reference evidence="3 4" key="1">
    <citation type="journal article" date="2019" name="Int. J. Syst. Evol. Microbiol.">
        <title>Undibacterium piscinae sp. nov., isolated from Korean shiner intestine.</title>
        <authorList>
            <person name="Lee S.Y."/>
            <person name="Kang W."/>
            <person name="Kim P.S."/>
            <person name="Kim H.S."/>
            <person name="Sung H."/>
            <person name="Shin N.R."/>
            <person name="Whon T.W."/>
            <person name="Yun J.H."/>
            <person name="Lee J.Y."/>
            <person name="Lee J.Y."/>
            <person name="Jung M.J."/>
            <person name="Jeong Y.S."/>
            <person name="Tak E.J."/>
            <person name="Han J.E."/>
            <person name="Hyun D.W."/>
            <person name="Kang M.S."/>
            <person name="Lee K.E."/>
            <person name="Lee B.H."/>
            <person name="Bae J.W."/>
        </authorList>
    </citation>
    <scope>NUCLEOTIDE SEQUENCE [LARGE SCALE GENOMIC DNA]</scope>
    <source>
        <strain evidence="3 4">S11R28</strain>
    </source>
</reference>
<dbReference type="CDD" id="cd00130">
    <property type="entry name" value="PAS"/>
    <property type="match status" value="1"/>
</dbReference>
<accession>A0A6M4A0S4</accession>
<dbReference type="InterPro" id="IPR001610">
    <property type="entry name" value="PAC"/>
</dbReference>
<dbReference type="InterPro" id="IPR052163">
    <property type="entry name" value="DGC-Regulatory_Protein"/>
</dbReference>
<keyword evidence="4" id="KW-1185">Reference proteome</keyword>
<evidence type="ECO:0000259" key="1">
    <source>
        <dbReference type="PROSITE" id="PS50112"/>
    </source>
</evidence>
<organism evidence="3 4">
    <name type="scientific">Undibacterium piscinae</name>
    <dbReference type="NCBI Taxonomy" id="2495591"/>
    <lineage>
        <taxon>Bacteria</taxon>
        <taxon>Pseudomonadati</taxon>
        <taxon>Pseudomonadota</taxon>
        <taxon>Betaproteobacteria</taxon>
        <taxon>Burkholderiales</taxon>
        <taxon>Oxalobacteraceae</taxon>
        <taxon>Undibacterium</taxon>
    </lineage>
</organism>
<dbReference type="InterPro" id="IPR035965">
    <property type="entry name" value="PAS-like_dom_sf"/>
</dbReference>
<dbReference type="NCBIfam" id="TIGR00229">
    <property type="entry name" value="sensory_box"/>
    <property type="match status" value="1"/>
</dbReference>
<dbReference type="Proteomes" id="UP000274350">
    <property type="component" value="Chromosome"/>
</dbReference>
<sequence length="258" mass="28593">MGRPAHRMGMARHHATVIMDTDLSVIASSEGTTAGYVLVCRDITESHRLETQLRAELKVREAALESLSLALKGLQTDSELPDFDVSGHDLAAVAQLIALLVRDKAQTRRALDNQKFALDQHAIVSITNANGDISYANEKFSEISGYHASELLGQNHRLIKSGMHSAAFYLDIWQTISNGKVWHGQIANRRKNGDIYWVASTIVPWVDEHGLPYQYVSIRTDITEQKNAEFAAPKRAAVNWRPVTISSAPYCSAMSRPV</sequence>
<dbReference type="PROSITE" id="PS50113">
    <property type="entry name" value="PAC"/>
    <property type="match status" value="1"/>
</dbReference>
<dbReference type="PANTHER" id="PTHR46663:SF3">
    <property type="entry name" value="SLL0267 PROTEIN"/>
    <property type="match status" value="1"/>
</dbReference>
<dbReference type="InterPro" id="IPR000014">
    <property type="entry name" value="PAS"/>
</dbReference>
<feature type="domain" description="PAS" evidence="1">
    <location>
        <begin position="124"/>
        <end position="155"/>
    </location>
</feature>
<protein>
    <submittedName>
        <fullName evidence="3">PAS domain S-box protein</fullName>
    </submittedName>
</protein>
<name>A0A6M4A0S4_9BURK</name>
<dbReference type="SUPFAM" id="SSF55785">
    <property type="entry name" value="PYP-like sensor domain (PAS domain)"/>
    <property type="match status" value="1"/>
</dbReference>
<dbReference type="PANTHER" id="PTHR46663">
    <property type="entry name" value="DIGUANYLATE CYCLASE DGCT-RELATED"/>
    <property type="match status" value="1"/>
</dbReference>
<gene>
    <name evidence="3" type="ORF">EJG51_002405</name>
</gene>
<feature type="domain" description="PAC" evidence="2">
    <location>
        <begin position="180"/>
        <end position="234"/>
    </location>
</feature>
<dbReference type="EMBL" id="CP051152">
    <property type="protein sequence ID" value="QJQ04891.1"/>
    <property type="molecule type" value="Genomic_DNA"/>
</dbReference>
<evidence type="ECO:0000313" key="3">
    <source>
        <dbReference type="EMBL" id="QJQ04891.1"/>
    </source>
</evidence>
<evidence type="ECO:0000259" key="2">
    <source>
        <dbReference type="PROSITE" id="PS50113"/>
    </source>
</evidence>
<dbReference type="InterPro" id="IPR000700">
    <property type="entry name" value="PAS-assoc_C"/>
</dbReference>
<dbReference type="AlphaFoldDB" id="A0A6M4A0S4"/>